<feature type="binding site" evidence="3">
    <location>
        <position position="53"/>
    </location>
    <ligand>
        <name>substrate</name>
    </ligand>
</feature>
<dbReference type="InterPro" id="IPR001441">
    <property type="entry name" value="UPP_synth-like"/>
</dbReference>
<dbReference type="NCBIfam" id="TIGR00055">
    <property type="entry name" value="uppS"/>
    <property type="match status" value="1"/>
</dbReference>
<dbReference type="AlphaFoldDB" id="A0A921MFW4"/>
<name>A0A921MFW4_9MICO</name>
<sequence>MPTSPRSWLYRLYDRRIAAELEPSGRLPRHVGVITDGNRRWAKEFGTTTEDGHRMGAQRIVELIDWCDELGIEVVTLYVLSKENLQRSAEEVAILGTIIGDMVDDIARRDGSEVRLVGDLTLLPDELRARLATAAEASTAGDRARIRVNIAAGYGGRQEIVAAVRELLRDSLEEGRSLEQAIESVTEEGISEHLYTKGLPDPDLIIRSSGEQRLSGFLIWQSAYTEFYFCEAYWPAFRRTDFLRALRAYAERNRRYGK</sequence>
<gene>
    <name evidence="4" type="primary">uppS</name>
    <name evidence="4" type="ORF">K8V08_12615</name>
</gene>
<feature type="binding site" evidence="3">
    <location>
        <position position="87"/>
    </location>
    <ligand>
        <name>substrate</name>
    </ligand>
</feature>
<feature type="binding site" evidence="3">
    <location>
        <begin position="37"/>
        <end position="40"/>
    </location>
    <ligand>
        <name>substrate</name>
    </ligand>
</feature>
<dbReference type="CDD" id="cd00475">
    <property type="entry name" value="Cis_IPPS"/>
    <property type="match status" value="1"/>
</dbReference>
<evidence type="ECO:0000313" key="4">
    <source>
        <dbReference type="EMBL" id="HJG81245.1"/>
    </source>
</evidence>
<feature type="binding site" evidence="3">
    <location>
        <position position="36"/>
    </location>
    <ligand>
        <name>Mg(2+)</name>
        <dbReference type="ChEBI" id="CHEBI:18420"/>
    </ligand>
</feature>
<dbReference type="GO" id="GO:0045547">
    <property type="term" value="F:ditrans,polycis-polyprenyl diphosphate synthase [(2E,6E)-farnesyl diphosphate specific] activity"/>
    <property type="evidence" value="ECO:0007669"/>
    <property type="project" value="TreeGrafter"/>
</dbReference>
<dbReference type="InterPro" id="IPR036424">
    <property type="entry name" value="UPP_synth-like_sf"/>
</dbReference>
<feature type="active site" evidence="3">
    <location>
        <position position="36"/>
    </location>
</feature>
<dbReference type="PANTHER" id="PTHR10291">
    <property type="entry name" value="DEHYDRODOLICHYL DIPHOSPHATE SYNTHASE FAMILY MEMBER"/>
    <property type="match status" value="1"/>
</dbReference>
<reference evidence="4" key="1">
    <citation type="journal article" date="2021" name="PeerJ">
        <title>Extensive microbial diversity within the chicken gut microbiome revealed by metagenomics and culture.</title>
        <authorList>
            <person name="Gilroy R."/>
            <person name="Ravi A."/>
            <person name="Getino M."/>
            <person name="Pursley I."/>
            <person name="Horton D.L."/>
            <person name="Alikhan N.F."/>
            <person name="Baker D."/>
            <person name="Gharbi K."/>
            <person name="Hall N."/>
            <person name="Watson M."/>
            <person name="Adriaenssens E.M."/>
            <person name="Foster-Nyarko E."/>
            <person name="Jarju S."/>
            <person name="Secka A."/>
            <person name="Antonio M."/>
            <person name="Oren A."/>
            <person name="Chaudhuri R.R."/>
            <person name="La Ragione R."/>
            <person name="Hildebrand F."/>
            <person name="Pallen M.J."/>
        </authorList>
    </citation>
    <scope>NUCLEOTIDE SEQUENCE</scope>
    <source>
        <strain evidence="4">ChiGjej5B5-7349</strain>
    </source>
</reference>
<dbReference type="GO" id="GO:0005886">
    <property type="term" value="C:plasma membrane"/>
    <property type="evidence" value="ECO:0007669"/>
    <property type="project" value="TreeGrafter"/>
</dbReference>
<dbReference type="HAMAP" id="MF_01139">
    <property type="entry name" value="ISPT"/>
    <property type="match status" value="1"/>
</dbReference>
<comment type="function">
    <text evidence="3">Catalyzes the condensation of isopentenyl diphosphate (IPP) with allylic pyrophosphates generating different type of terpenoids.</text>
</comment>
<feature type="active site" description="Proton acceptor" evidence="3">
    <location>
        <position position="84"/>
    </location>
</feature>
<comment type="caution">
    <text evidence="4">The sequence shown here is derived from an EMBL/GenBank/DDBJ whole genome shotgun (WGS) entry which is preliminary data.</text>
</comment>
<keyword evidence="3" id="KW-0479">Metal-binding</keyword>
<dbReference type="EMBL" id="DYUK01000284">
    <property type="protein sequence ID" value="HJG81245.1"/>
    <property type="molecule type" value="Genomic_DNA"/>
</dbReference>
<dbReference type="PROSITE" id="PS01066">
    <property type="entry name" value="UPP_SYNTHASE"/>
    <property type="match status" value="1"/>
</dbReference>
<evidence type="ECO:0000313" key="5">
    <source>
        <dbReference type="Proteomes" id="UP000784435"/>
    </source>
</evidence>
<keyword evidence="1 3" id="KW-0808">Transferase</keyword>
<dbReference type="GO" id="GO:0033850">
    <property type="term" value="F:Z-farnesyl diphosphate synthase activity"/>
    <property type="evidence" value="ECO:0007669"/>
    <property type="project" value="TreeGrafter"/>
</dbReference>
<evidence type="ECO:0000256" key="2">
    <source>
        <dbReference type="ARBA" id="ARBA00038453"/>
    </source>
</evidence>
<feature type="binding site" evidence="3">
    <location>
        <begin position="81"/>
        <end position="83"/>
    </location>
    <ligand>
        <name>substrate</name>
    </ligand>
</feature>
<feature type="binding site" evidence="3">
    <location>
        <position position="226"/>
    </location>
    <ligand>
        <name>Mg(2+)</name>
        <dbReference type="ChEBI" id="CHEBI:18420"/>
    </ligand>
</feature>
<dbReference type="EC" id="2.5.1.-" evidence="3"/>
<comment type="caution">
    <text evidence="3">Lacks conserved residue(s) required for the propagation of feature annotation.</text>
</comment>
<dbReference type="PANTHER" id="PTHR10291:SF43">
    <property type="entry name" value="DEHYDRODOLICHYL DIPHOSPHATE SYNTHASE COMPLEX SUBUNIT DHDDS"/>
    <property type="match status" value="1"/>
</dbReference>
<dbReference type="Proteomes" id="UP000784435">
    <property type="component" value="Unassembled WGS sequence"/>
</dbReference>
<feature type="binding site" evidence="3">
    <location>
        <position position="41"/>
    </location>
    <ligand>
        <name>substrate</name>
    </ligand>
</feature>
<evidence type="ECO:0000256" key="3">
    <source>
        <dbReference type="HAMAP-Rule" id="MF_01139"/>
    </source>
</evidence>
<evidence type="ECO:0000256" key="1">
    <source>
        <dbReference type="ARBA" id="ARBA00022679"/>
    </source>
</evidence>
<proteinExistence type="inferred from homology"/>
<dbReference type="GO" id="GO:0000287">
    <property type="term" value="F:magnesium ion binding"/>
    <property type="evidence" value="ECO:0007669"/>
    <property type="project" value="UniProtKB-UniRule"/>
</dbReference>
<accession>A0A921MFW4</accession>
<organism evidence="4 5">
    <name type="scientific">Brevibacterium senegalense</name>
    <dbReference type="NCBI Taxonomy" id="1033736"/>
    <lineage>
        <taxon>Bacteria</taxon>
        <taxon>Bacillati</taxon>
        <taxon>Actinomycetota</taxon>
        <taxon>Actinomycetes</taxon>
        <taxon>Micrococcales</taxon>
        <taxon>Brevibacteriaceae</taxon>
        <taxon>Brevibacterium</taxon>
    </lineage>
</organism>
<dbReference type="GO" id="GO:0016094">
    <property type="term" value="P:polyprenol biosynthetic process"/>
    <property type="evidence" value="ECO:0007669"/>
    <property type="project" value="TreeGrafter"/>
</dbReference>
<keyword evidence="3" id="KW-0460">Magnesium</keyword>
<dbReference type="Pfam" id="PF01255">
    <property type="entry name" value="Prenyltransf"/>
    <property type="match status" value="1"/>
</dbReference>
<feature type="binding site" evidence="3">
    <location>
        <begin position="213"/>
        <end position="215"/>
    </location>
    <ligand>
        <name>substrate</name>
    </ligand>
</feature>
<comment type="cofactor">
    <cofactor evidence="3">
        <name>Mg(2+)</name>
        <dbReference type="ChEBI" id="CHEBI:18420"/>
    </cofactor>
    <text evidence="3">Binds 2 magnesium ions per subunit.</text>
</comment>
<comment type="subunit">
    <text evidence="3">Homodimer.</text>
</comment>
<comment type="similarity">
    <text evidence="2">Belongs to the UPP synthase family. Z-FPP synthase subfamily.</text>
</comment>
<dbReference type="SUPFAM" id="SSF64005">
    <property type="entry name" value="Undecaprenyl diphosphate synthase"/>
    <property type="match status" value="1"/>
</dbReference>
<reference evidence="4" key="2">
    <citation type="submission" date="2021-09" db="EMBL/GenBank/DDBJ databases">
        <authorList>
            <person name="Gilroy R."/>
        </authorList>
    </citation>
    <scope>NUCLEOTIDE SEQUENCE</scope>
    <source>
        <strain evidence="4">ChiGjej5B5-7349</strain>
    </source>
</reference>
<feature type="binding site" evidence="3">
    <location>
        <position position="207"/>
    </location>
    <ligand>
        <name>substrate</name>
    </ligand>
</feature>
<dbReference type="InterPro" id="IPR018520">
    <property type="entry name" value="UPP_synth-like_CS"/>
</dbReference>
<dbReference type="Gene3D" id="3.40.1180.10">
    <property type="entry name" value="Decaprenyl diphosphate synthase-like"/>
    <property type="match status" value="1"/>
</dbReference>
<protein>
    <recommendedName>
        <fullName evidence="3">Isoprenyl transferase</fullName>
        <ecNumber evidence="3">2.5.1.-</ecNumber>
    </recommendedName>
</protein>